<feature type="transmembrane region" description="Helical" evidence="8">
    <location>
        <begin position="359"/>
        <end position="380"/>
    </location>
</feature>
<feature type="transmembrane region" description="Helical" evidence="8">
    <location>
        <begin position="412"/>
        <end position="431"/>
    </location>
</feature>
<evidence type="ECO:0000256" key="8">
    <source>
        <dbReference type="SAM" id="Phobius"/>
    </source>
</evidence>
<evidence type="ECO:0000256" key="6">
    <source>
        <dbReference type="ARBA" id="ARBA00022989"/>
    </source>
</evidence>
<dbReference type="GO" id="GO:0009103">
    <property type="term" value="P:lipopolysaccharide biosynthetic process"/>
    <property type="evidence" value="ECO:0007669"/>
    <property type="project" value="UniProtKB-ARBA"/>
</dbReference>
<dbReference type="PANTHER" id="PTHR33908:SF11">
    <property type="entry name" value="MEMBRANE PROTEIN"/>
    <property type="match status" value="1"/>
</dbReference>
<keyword evidence="6 8" id="KW-1133">Transmembrane helix</keyword>
<protein>
    <submittedName>
        <fullName evidence="9">Uncharacterized protein</fullName>
    </submittedName>
</protein>
<dbReference type="PANTHER" id="PTHR33908">
    <property type="entry name" value="MANNOSYLTRANSFERASE YKCB-RELATED"/>
    <property type="match status" value="1"/>
</dbReference>
<feature type="transmembrane region" description="Helical" evidence="8">
    <location>
        <begin position="125"/>
        <end position="144"/>
    </location>
</feature>
<dbReference type="OrthoDB" id="621678at2"/>
<evidence type="ECO:0000256" key="2">
    <source>
        <dbReference type="ARBA" id="ARBA00022475"/>
    </source>
</evidence>
<feature type="transmembrane region" description="Helical" evidence="8">
    <location>
        <begin position="386"/>
        <end position="405"/>
    </location>
</feature>
<feature type="transmembrane region" description="Helical" evidence="8">
    <location>
        <begin position="226"/>
        <end position="249"/>
    </location>
</feature>
<accession>A0A8J3EUK5</accession>
<feature type="transmembrane region" description="Helical" evidence="8">
    <location>
        <begin position="24"/>
        <end position="42"/>
    </location>
</feature>
<keyword evidence="2" id="KW-1003">Cell membrane</keyword>
<evidence type="ECO:0000256" key="4">
    <source>
        <dbReference type="ARBA" id="ARBA00022679"/>
    </source>
</evidence>
<name>A0A8J3EUK5_9ACTN</name>
<reference evidence="9" key="1">
    <citation type="journal article" date="2014" name="Int. J. Syst. Evol. Microbiol.">
        <title>Complete genome sequence of Corynebacterium casei LMG S-19264T (=DSM 44701T), isolated from a smear-ripened cheese.</title>
        <authorList>
            <consortium name="US DOE Joint Genome Institute (JGI-PGF)"/>
            <person name="Walter F."/>
            <person name="Albersmeier A."/>
            <person name="Kalinowski J."/>
            <person name="Ruckert C."/>
        </authorList>
    </citation>
    <scope>NUCLEOTIDE SEQUENCE</scope>
    <source>
        <strain evidence="9">CGMCC 1.14988</strain>
    </source>
</reference>
<gene>
    <name evidence="9" type="ORF">GCM10011354_17220</name>
</gene>
<evidence type="ECO:0000313" key="10">
    <source>
        <dbReference type="Proteomes" id="UP000650511"/>
    </source>
</evidence>
<evidence type="ECO:0000313" key="9">
    <source>
        <dbReference type="EMBL" id="GGI06061.1"/>
    </source>
</evidence>
<evidence type="ECO:0000256" key="5">
    <source>
        <dbReference type="ARBA" id="ARBA00022692"/>
    </source>
</evidence>
<evidence type="ECO:0000256" key="3">
    <source>
        <dbReference type="ARBA" id="ARBA00022676"/>
    </source>
</evidence>
<sequence length="541" mass="55929">MGEGTSTVTRPAVASAGAATLRRWAPFALVVLGWAALLPFVGHYGNPDGPSYAVVAERWLAGDLPAAVNGYWGPLLSWLAVPLLAVGVPALTALRVVLLVGAVLLLFPLGALCRRAGASAWATDVLLLATAPFLVYNALFGLYADVLMSAALLRSLEVLLRPSEVRVRAAVSAGVWAGLAVLARSYAAPVALVALPLAVLCQALLGPPGRVPTRRVPVLLRRALPAVAAALAGLLVVVGAWAAALTAVYGTPTWSTAAGFNSALVAPGSAGNPFNVPGLYEPVRPEGFSAWEEPAELPVPVRDEYEGEGLGERDATGRLALAVANGRIALGSVLRRGAPFVLLALVALAAAARRREPPAAALVAPLLTGAVAAGGLLLIIAIERYLWFPILTLVPAAAVGLDAFAVRPRWRLVVGVATVVTVTLTSLHGLLPRVGAHERVSVVAAALDEGLEGRAATVDDWQATHLLCFRVGCDYLGRPEARDAAGIAEELHAAEVDLLLVWAGDEDEVAGLETPDDGRLLTVYDVGAEGLRPRLAVGAGS</sequence>
<keyword evidence="10" id="KW-1185">Reference proteome</keyword>
<keyword evidence="5 8" id="KW-0812">Transmembrane</keyword>
<keyword evidence="7 8" id="KW-0472">Membrane</keyword>
<keyword evidence="3" id="KW-0328">Glycosyltransferase</keyword>
<keyword evidence="4" id="KW-0808">Transferase</keyword>
<dbReference type="InterPro" id="IPR050297">
    <property type="entry name" value="LipidA_mod_glycosyltrf_83"/>
</dbReference>
<comment type="subcellular location">
    <subcellularLocation>
        <location evidence="1">Cell membrane</location>
        <topology evidence="1">Multi-pass membrane protein</topology>
    </subcellularLocation>
</comment>
<evidence type="ECO:0000256" key="1">
    <source>
        <dbReference type="ARBA" id="ARBA00004651"/>
    </source>
</evidence>
<feature type="transmembrane region" description="Helical" evidence="8">
    <location>
        <begin position="80"/>
        <end position="113"/>
    </location>
</feature>
<dbReference type="AlphaFoldDB" id="A0A8J3EUK5"/>
<dbReference type="Proteomes" id="UP000650511">
    <property type="component" value="Unassembled WGS sequence"/>
</dbReference>
<dbReference type="RefSeq" id="WP_130648665.1">
    <property type="nucleotide sequence ID" value="NZ_BMHA01000005.1"/>
</dbReference>
<proteinExistence type="predicted"/>
<organism evidence="9 10">
    <name type="scientific">Egicoccus halophilus</name>
    <dbReference type="NCBI Taxonomy" id="1670830"/>
    <lineage>
        <taxon>Bacteria</taxon>
        <taxon>Bacillati</taxon>
        <taxon>Actinomycetota</taxon>
        <taxon>Nitriliruptoria</taxon>
        <taxon>Egicoccales</taxon>
        <taxon>Egicoccaceae</taxon>
        <taxon>Egicoccus</taxon>
    </lineage>
</organism>
<comment type="caution">
    <text evidence="9">The sequence shown here is derived from an EMBL/GenBank/DDBJ whole genome shotgun (WGS) entry which is preliminary data.</text>
</comment>
<feature type="transmembrane region" description="Helical" evidence="8">
    <location>
        <begin position="186"/>
        <end position="205"/>
    </location>
</feature>
<dbReference type="GO" id="GO:0016763">
    <property type="term" value="F:pentosyltransferase activity"/>
    <property type="evidence" value="ECO:0007669"/>
    <property type="project" value="TreeGrafter"/>
</dbReference>
<dbReference type="EMBL" id="BMHA01000005">
    <property type="protein sequence ID" value="GGI06061.1"/>
    <property type="molecule type" value="Genomic_DNA"/>
</dbReference>
<dbReference type="GO" id="GO:0005886">
    <property type="term" value="C:plasma membrane"/>
    <property type="evidence" value="ECO:0007669"/>
    <property type="project" value="UniProtKB-SubCell"/>
</dbReference>
<evidence type="ECO:0000256" key="7">
    <source>
        <dbReference type="ARBA" id="ARBA00023136"/>
    </source>
</evidence>
<reference evidence="9" key="2">
    <citation type="submission" date="2020-09" db="EMBL/GenBank/DDBJ databases">
        <authorList>
            <person name="Sun Q."/>
            <person name="Zhou Y."/>
        </authorList>
    </citation>
    <scope>NUCLEOTIDE SEQUENCE</scope>
    <source>
        <strain evidence="9">CGMCC 1.14988</strain>
    </source>
</reference>
<feature type="transmembrane region" description="Helical" evidence="8">
    <location>
        <begin position="333"/>
        <end position="352"/>
    </location>
</feature>